<reference evidence="1" key="1">
    <citation type="submission" date="2022-10" db="EMBL/GenBank/DDBJ databases">
        <title>Culturing micro-colonial fungi from biological soil crusts in the Mojave desert and describing Neophaeococcomyces mojavensis, and introducing the new genera and species Taxawa tesnikishii.</title>
        <authorList>
            <person name="Kurbessoian T."/>
            <person name="Stajich J.E."/>
        </authorList>
    </citation>
    <scope>NUCLEOTIDE SEQUENCE</scope>
    <source>
        <strain evidence="1">JES_112</strain>
    </source>
</reference>
<evidence type="ECO:0000313" key="1">
    <source>
        <dbReference type="EMBL" id="KAJ9653645.1"/>
    </source>
</evidence>
<gene>
    <name evidence="1" type="ORF">H2198_007196</name>
</gene>
<comment type="caution">
    <text evidence="1">The sequence shown here is derived from an EMBL/GenBank/DDBJ whole genome shotgun (WGS) entry which is preliminary data.</text>
</comment>
<evidence type="ECO:0000313" key="2">
    <source>
        <dbReference type="Proteomes" id="UP001172386"/>
    </source>
</evidence>
<sequence>MLNPSSHPSSDRSVQFKPIHSGDSVTVNKGGDKLTESVPPAGLLQQIGYAPSSRSDLFRSLENDDSSSLAGLLLHPDDASLSKLPDAYHALLSRLPAESVIAGLLQVYFSDDNWSFPVLDKNHFLNLYASWKDNCRVSSRRKDSANLPRELVGFPALLFSVLAISLQFLPLDSSAARALSISSFLDCDRVSQWYSASGHHVMDLVGRQDPTTTSVQYDVSRAMWLKNSGRGTESWQSLGSAIRQAQEIDLHRIRDDIAQNTGDDVQQTLLQLWDVEHRKRLWARLFILDSHMAMALGRPRSIHREDCTTPNPIDCEYPSDPAKTVPIATNHFQQPPCSFSPTMFWISISHKIHDMMSLKASKNTLKDHDKIKSLHYEVHALLNELPLALRPQFPDQSWDEMKPQLPAVRHRIVTTVNIFLLALHRPYVATHILSKHAATEAAFDLLQAQQRLFHLVTEPQHKLYGHSFYTLDAAMFLAAMAMGQPPEDFGLARRVQQELQLAVTRLSLMKERNPVAKTGELILRHCYQIIGSNLQTSLDLNRQTVFPEWLPATELSLEHSNSLLQDFSFRTPYEPAQHLVSTMLSDSTYACTTQQSDTFSALVSFEDPYNSYSSFSAESDLPLIYGTTVDNSYQ</sequence>
<name>A0ACC3A0Q2_9EURO</name>
<dbReference type="Proteomes" id="UP001172386">
    <property type="component" value="Unassembled WGS sequence"/>
</dbReference>
<accession>A0ACC3A0Q2</accession>
<dbReference type="EMBL" id="JAPDRQ010000146">
    <property type="protein sequence ID" value="KAJ9653645.1"/>
    <property type="molecule type" value="Genomic_DNA"/>
</dbReference>
<proteinExistence type="predicted"/>
<keyword evidence="2" id="KW-1185">Reference proteome</keyword>
<organism evidence="1 2">
    <name type="scientific">Neophaeococcomyces mojaviensis</name>
    <dbReference type="NCBI Taxonomy" id="3383035"/>
    <lineage>
        <taxon>Eukaryota</taxon>
        <taxon>Fungi</taxon>
        <taxon>Dikarya</taxon>
        <taxon>Ascomycota</taxon>
        <taxon>Pezizomycotina</taxon>
        <taxon>Eurotiomycetes</taxon>
        <taxon>Chaetothyriomycetidae</taxon>
        <taxon>Chaetothyriales</taxon>
        <taxon>Chaetothyriales incertae sedis</taxon>
        <taxon>Neophaeococcomyces</taxon>
    </lineage>
</organism>
<protein>
    <submittedName>
        <fullName evidence="1">Uncharacterized protein</fullName>
    </submittedName>
</protein>